<dbReference type="RefSeq" id="WP_237025284.1">
    <property type="nucleotide sequence ID" value="NZ_KY349138.1"/>
</dbReference>
<evidence type="ECO:0000259" key="2">
    <source>
        <dbReference type="Pfam" id="PF01656"/>
    </source>
</evidence>
<feature type="compositionally biased region" description="Pro residues" evidence="1">
    <location>
        <begin position="179"/>
        <end position="192"/>
    </location>
</feature>
<feature type="compositionally biased region" description="Polar residues" evidence="1">
    <location>
        <begin position="205"/>
        <end position="215"/>
    </location>
</feature>
<name>A0A1S6GKX7_9MYCO</name>
<dbReference type="InterPro" id="IPR050625">
    <property type="entry name" value="ParA/MinD_ATPase"/>
</dbReference>
<accession>A0A1S6GKX7</accession>
<dbReference type="Pfam" id="PF01656">
    <property type="entry name" value="CbiA"/>
    <property type="match status" value="1"/>
</dbReference>
<dbReference type="GO" id="GO:0005524">
    <property type="term" value="F:ATP binding"/>
    <property type="evidence" value="ECO:0007669"/>
    <property type="project" value="TreeGrafter"/>
</dbReference>
<proteinExistence type="predicted"/>
<evidence type="ECO:0000313" key="3">
    <source>
        <dbReference type="EMBL" id="AQS22450.1"/>
    </source>
</evidence>
<dbReference type="GO" id="GO:0016887">
    <property type="term" value="F:ATP hydrolysis activity"/>
    <property type="evidence" value="ECO:0007669"/>
    <property type="project" value="TreeGrafter"/>
</dbReference>
<dbReference type="AlphaFoldDB" id="A0A1S6GKX7"/>
<sequence length="534" mass="57613">MTERHDDEFYDDNAPGSARADEPGDAPSPPAPQRVPWSGLTSAEGVGARHADPDDEPADEPTSLYIQRPPMPDWMRREGDPPAPAGRPFTAPAADNGGELTRPTPERGGPLFNQFTQHLPPVPPVPYDPRQQPPQQGQYRAAEPGPGQGYPPPPQRMPIDSGAQPPQQPQHPGAYGAPQPGPGQGYPPPPQRMPIDSGAQPPQQPQQEYSGNAQGSAAPYVYTNTIRRDEMVPTRKLPPKRGWRKGVYLGSAKLINPGQSPDEREEARLQAMTGTHLRGHYRIGVVGKGGVGKSTLSACIGSVFAENRQNDRVVAIDADTAFGKLGSRIDPSAASSYWEVAADQNLNTFADMRARVGSNSTGLFVLIGEPSTRRRRTLNPEIYDDAIGQLDRHFSLSIVDCGSTMDAALTLKVLSTLDALVVVSSPWYDGASTAGQTLEWLGNNGYTALLQRTVVVINDSDGHVDKSELKKLSAGFAGHGQKVFVLPYDDHLRPGGVINVQDEMNKVTHRRVLEICAALAEHFASATEGRGSRR</sequence>
<gene>
    <name evidence="3" type="ORF">pCBMA213_2_00086</name>
</gene>
<dbReference type="Gene3D" id="3.40.50.300">
    <property type="entry name" value="P-loop containing nucleotide triphosphate hydrolases"/>
    <property type="match status" value="1"/>
</dbReference>
<feature type="domain" description="CobQ/CobB/MinD/ParA nucleotide binding" evidence="2">
    <location>
        <begin position="287"/>
        <end position="492"/>
    </location>
</feature>
<dbReference type="InterPro" id="IPR027417">
    <property type="entry name" value="P-loop_NTPase"/>
</dbReference>
<dbReference type="GO" id="GO:0009898">
    <property type="term" value="C:cytoplasmic side of plasma membrane"/>
    <property type="evidence" value="ECO:0007669"/>
    <property type="project" value="TreeGrafter"/>
</dbReference>
<dbReference type="GO" id="GO:0051782">
    <property type="term" value="P:negative regulation of cell division"/>
    <property type="evidence" value="ECO:0007669"/>
    <property type="project" value="TreeGrafter"/>
</dbReference>
<reference evidence="3" key="1">
    <citation type="submission" date="2016-12" db="EMBL/GenBank/DDBJ databases">
        <title>Complete plasmid sequence carrying type IV-like and type VII secretion systems from an atypical mycobacteria strain.</title>
        <authorList>
            <person name="Morgado S."/>
            <person name="Marin M."/>
            <person name="Fonseca E."/>
            <person name="Freitas F."/>
            <person name="Vicente A.C."/>
        </authorList>
    </citation>
    <scope>NUCLEOTIDE SEQUENCE</scope>
    <source>
        <strain evidence="3">CBMA 213</strain>
        <plasmid evidence="3">pCBMA213_2</plasmid>
    </source>
</reference>
<feature type="compositionally biased region" description="Low complexity" evidence="1">
    <location>
        <begin position="162"/>
        <end position="178"/>
    </location>
</feature>
<feature type="region of interest" description="Disordered" evidence="1">
    <location>
        <begin position="1"/>
        <end position="216"/>
    </location>
</feature>
<keyword evidence="3" id="KW-0614">Plasmid</keyword>
<organism evidence="3">
    <name type="scientific">Mycolicibacterium sp. CBMA 213</name>
    <dbReference type="NCBI Taxonomy" id="1968788"/>
    <lineage>
        <taxon>Bacteria</taxon>
        <taxon>Bacillati</taxon>
        <taxon>Actinomycetota</taxon>
        <taxon>Actinomycetes</taxon>
        <taxon>Mycobacteriales</taxon>
        <taxon>Mycobacteriaceae</taxon>
        <taxon>Mycolicibacterium</taxon>
    </lineage>
</organism>
<protein>
    <submittedName>
        <fullName evidence="3">CobQ/CobB/MinD/ParA nucleotide binding domain protein</fullName>
    </submittedName>
</protein>
<dbReference type="PANTHER" id="PTHR43384">
    <property type="entry name" value="SEPTUM SITE-DETERMINING PROTEIN MIND HOMOLOG, CHLOROPLASTIC-RELATED"/>
    <property type="match status" value="1"/>
</dbReference>
<dbReference type="InterPro" id="IPR002586">
    <property type="entry name" value="CobQ/CobB/MinD/ParA_Nub-bd_dom"/>
</dbReference>
<feature type="compositionally biased region" description="Low complexity" evidence="1">
    <location>
        <begin position="128"/>
        <end position="140"/>
    </location>
</feature>
<evidence type="ECO:0000256" key="1">
    <source>
        <dbReference type="SAM" id="MobiDB-lite"/>
    </source>
</evidence>
<geneLocation type="plasmid" evidence="3">
    <name>pCBMA213_2</name>
</geneLocation>
<dbReference type="EMBL" id="KY349138">
    <property type="protein sequence ID" value="AQS22450.1"/>
    <property type="molecule type" value="Genomic_DNA"/>
</dbReference>
<dbReference type="GO" id="GO:0005829">
    <property type="term" value="C:cytosol"/>
    <property type="evidence" value="ECO:0007669"/>
    <property type="project" value="TreeGrafter"/>
</dbReference>
<dbReference type="SUPFAM" id="SSF52540">
    <property type="entry name" value="P-loop containing nucleoside triphosphate hydrolases"/>
    <property type="match status" value="1"/>
</dbReference>
<dbReference type="PANTHER" id="PTHR43384:SF14">
    <property type="entry name" value="ESX-1 SECRETION-ASSOCIATED PROTEIN ESPI"/>
    <property type="match status" value="1"/>
</dbReference>